<gene>
    <name evidence="1" type="ORF">LOTGIDRAFT_213219</name>
</gene>
<dbReference type="AlphaFoldDB" id="V4ARY2"/>
<dbReference type="InterPro" id="IPR019149">
    <property type="entry name" value="ABHD18"/>
</dbReference>
<proteinExistence type="predicted"/>
<dbReference type="CTD" id="20246415"/>
<protein>
    <submittedName>
        <fullName evidence="1">Uncharacterized protein</fullName>
    </submittedName>
</protein>
<dbReference type="KEGG" id="lgi:LOTGIDRAFT_213219"/>
<accession>V4ARY2</accession>
<keyword evidence="2" id="KW-1185">Reference proteome</keyword>
<dbReference type="STRING" id="225164.V4ARY2"/>
<dbReference type="Pfam" id="PF09752">
    <property type="entry name" value="ABHD18"/>
    <property type="match status" value="1"/>
</dbReference>
<dbReference type="HOGENOM" id="CLU_035640_0_0_1"/>
<sequence>MSQFDKIYRSLLFTKFFAKGLGKPEDIKRVLDFRKIVSNRETCKDLVERDYPIHIDKDVAYKDCRIMEGHFTSPFVKYLPGIAPKEVETAHFQMVVPLHWKKSVGLKPVCLQLAGTGDHYYGLRRTLMAKPLINESGIGSIILQNPYYGQRKPSEQMRSSLLYVNDLFIMGLGLILECLALLHWCEREGYGPLGIHGISLGGHMASLAATNWNKPISLIPCLSWSTGSCAFTHGVLSGAVNWNVLQSQYYEDSDYQEIQNRIITPDLNKGAYPLGKQFVKDYPDSLKVVESLSQESKGLEHSEKDSFAKEVNMNLSADAMPISADAVPVVNSYGSRLKSIPQTLKYAASKSKLSVPKMAADATKKLKLNGKKGFSPESMAFLQGVMDECTHLANYSVPVDPRLIIVVAAEKDAYIPRDGLVSLDQLWPGAEIRYINTGHVTSIIFNQSVFRKAIQDSFQRQIKLYYS</sequence>
<evidence type="ECO:0000313" key="1">
    <source>
        <dbReference type="EMBL" id="ESP00013.1"/>
    </source>
</evidence>
<dbReference type="InterPro" id="IPR029058">
    <property type="entry name" value="AB_hydrolase_fold"/>
</dbReference>
<dbReference type="OrthoDB" id="9987145at2759"/>
<dbReference type="Proteomes" id="UP000030746">
    <property type="component" value="Unassembled WGS sequence"/>
</dbReference>
<dbReference type="OMA" id="MACLACT"/>
<reference evidence="1 2" key="1">
    <citation type="journal article" date="2013" name="Nature">
        <title>Insights into bilaterian evolution from three spiralian genomes.</title>
        <authorList>
            <person name="Simakov O."/>
            <person name="Marletaz F."/>
            <person name="Cho S.J."/>
            <person name="Edsinger-Gonzales E."/>
            <person name="Havlak P."/>
            <person name="Hellsten U."/>
            <person name="Kuo D.H."/>
            <person name="Larsson T."/>
            <person name="Lv J."/>
            <person name="Arendt D."/>
            <person name="Savage R."/>
            <person name="Osoegawa K."/>
            <person name="de Jong P."/>
            <person name="Grimwood J."/>
            <person name="Chapman J.A."/>
            <person name="Shapiro H."/>
            <person name="Aerts A."/>
            <person name="Otillar R.P."/>
            <person name="Terry A.Y."/>
            <person name="Boore J.L."/>
            <person name="Grigoriev I.V."/>
            <person name="Lindberg D.R."/>
            <person name="Seaver E.C."/>
            <person name="Weisblat D.A."/>
            <person name="Putnam N.H."/>
            <person name="Rokhsar D.S."/>
        </authorList>
    </citation>
    <scope>NUCLEOTIDE SEQUENCE [LARGE SCALE GENOMIC DNA]</scope>
</reference>
<dbReference type="PANTHER" id="PTHR13617:SF14">
    <property type="entry name" value="PROTEIN ABHD18"/>
    <property type="match status" value="1"/>
</dbReference>
<dbReference type="RefSeq" id="XP_009049204.1">
    <property type="nucleotide sequence ID" value="XM_009050956.1"/>
</dbReference>
<dbReference type="SUPFAM" id="SSF53474">
    <property type="entry name" value="alpha/beta-Hydrolases"/>
    <property type="match status" value="1"/>
</dbReference>
<dbReference type="PANTHER" id="PTHR13617">
    <property type="entry name" value="PROTEIN ABHD18"/>
    <property type="match status" value="1"/>
</dbReference>
<name>V4ARY2_LOTGI</name>
<dbReference type="EMBL" id="KB200869">
    <property type="protein sequence ID" value="ESP00013.1"/>
    <property type="molecule type" value="Genomic_DNA"/>
</dbReference>
<dbReference type="GeneID" id="20246415"/>
<evidence type="ECO:0000313" key="2">
    <source>
        <dbReference type="Proteomes" id="UP000030746"/>
    </source>
</evidence>
<dbReference type="Gene3D" id="3.40.50.1820">
    <property type="entry name" value="alpha/beta hydrolase"/>
    <property type="match status" value="1"/>
</dbReference>
<organism evidence="1 2">
    <name type="scientific">Lottia gigantea</name>
    <name type="common">Giant owl limpet</name>
    <dbReference type="NCBI Taxonomy" id="225164"/>
    <lineage>
        <taxon>Eukaryota</taxon>
        <taxon>Metazoa</taxon>
        <taxon>Spiralia</taxon>
        <taxon>Lophotrochozoa</taxon>
        <taxon>Mollusca</taxon>
        <taxon>Gastropoda</taxon>
        <taxon>Patellogastropoda</taxon>
        <taxon>Lottioidea</taxon>
        <taxon>Lottiidae</taxon>
        <taxon>Lottia</taxon>
    </lineage>
</organism>